<keyword evidence="5" id="KW-1185">Reference proteome</keyword>
<dbReference type="Pfam" id="PF13472">
    <property type="entry name" value="Lipase_GDSL_2"/>
    <property type="match status" value="1"/>
</dbReference>
<keyword evidence="1" id="KW-0472">Membrane</keyword>
<dbReference type="InterPro" id="IPR013830">
    <property type="entry name" value="SGNH_hydro"/>
</dbReference>
<gene>
    <name evidence="4" type="ORF">HMPREF3213_01982</name>
    <name evidence="3" type="ORF">SB48_HM08orf01589</name>
</gene>
<evidence type="ECO:0000313" key="6">
    <source>
        <dbReference type="Proteomes" id="UP000070376"/>
    </source>
</evidence>
<dbReference type="SMR" id="A0A0C5C5C5"/>
<dbReference type="InterPro" id="IPR036514">
    <property type="entry name" value="SGNH_hydro_sf"/>
</dbReference>
<dbReference type="PANTHER" id="PTHR30383">
    <property type="entry name" value="THIOESTERASE 1/PROTEASE 1/LYSOPHOSPHOLIPASE L1"/>
    <property type="match status" value="1"/>
</dbReference>
<evidence type="ECO:0000313" key="4">
    <source>
        <dbReference type="EMBL" id="KWZ81567.1"/>
    </source>
</evidence>
<protein>
    <submittedName>
        <fullName evidence="3">GDSL family lipase</fullName>
    </submittedName>
    <submittedName>
        <fullName evidence="4">GDSL-like protein</fullName>
    </submittedName>
</protein>
<sequence length="267" mass="29129">MKKHLISAISIVSAVSALLFLAGLWMVFEDQQTKATGVKTETARTGNNTSKAGGTKQITITAIGDSLTRGTGDTAGKGYAGDAADRLKKKTKKAVLLQNNGIKGLTSSGLLEQLKQPQIKRELKSADIILLTIGGNDLFAGGEALDHLNTAYIEKLEKPYLANLKQIYAGIRAVNKTAIVYHVGLYNPFIDLSEAKTTSAIVRKWNFDSASVASDFPKVIYVPTFDLFEQNVNDYLYSDKFHPNTAGYQLIGERVASLIHYREEKAK</sequence>
<dbReference type="AlphaFoldDB" id="A0A0C5C5C5"/>
<dbReference type="InterPro" id="IPR051532">
    <property type="entry name" value="Ester_Hydrolysis_Enzymes"/>
</dbReference>
<keyword evidence="1" id="KW-1133">Transmembrane helix</keyword>
<feature type="transmembrane region" description="Helical" evidence="1">
    <location>
        <begin position="5"/>
        <end position="28"/>
    </location>
</feature>
<proteinExistence type="predicted"/>
<reference evidence="5" key="2">
    <citation type="submission" date="2015-01" db="EMBL/GenBank/DDBJ databases">
        <title>Comparative genome analysis of Bacillus coagulans HM-08, Clostridium butyricum HM-68, Bacillus subtilis HM-66 and Bacillus paralicheniformis BL-09.</title>
        <authorList>
            <person name="Zhang H."/>
        </authorList>
    </citation>
    <scope>NUCLEOTIDE SEQUENCE [LARGE SCALE GENOMIC DNA]</scope>
    <source>
        <strain evidence="5">HM-08</strain>
    </source>
</reference>
<dbReference type="Gene3D" id="3.40.50.1110">
    <property type="entry name" value="SGNH hydrolase"/>
    <property type="match status" value="1"/>
</dbReference>
<dbReference type="GO" id="GO:0004622">
    <property type="term" value="F:phosphatidylcholine lysophospholipase activity"/>
    <property type="evidence" value="ECO:0007669"/>
    <property type="project" value="TreeGrafter"/>
</dbReference>
<reference evidence="4" key="3">
    <citation type="submission" date="2016-01" db="EMBL/GenBank/DDBJ databases">
        <authorList>
            <person name="Oliw E.H."/>
        </authorList>
    </citation>
    <scope>NUCLEOTIDE SEQUENCE [LARGE SCALE GENOMIC DNA]</scope>
    <source>
        <strain evidence="4">GED7749B</strain>
    </source>
</reference>
<reference evidence="3" key="1">
    <citation type="submission" date="2015-01" db="EMBL/GenBank/DDBJ databases">
        <title>Comparative genome analysis of Bacillus coagulans HM-08, Clostridium butyricum HM-68, Bacillus subtilis HM-66 and Bacillus licheniformis BL-09.</title>
        <authorList>
            <person name="Zhang H."/>
        </authorList>
    </citation>
    <scope>NUCLEOTIDE SEQUENCE [LARGE SCALE GENOMIC DNA]</scope>
    <source>
        <strain evidence="3">HM-08</strain>
    </source>
</reference>
<evidence type="ECO:0000259" key="2">
    <source>
        <dbReference type="Pfam" id="PF13472"/>
    </source>
</evidence>
<name>A0A0C5C5C5_HEYCO</name>
<dbReference type="STRING" id="1398.AB434_0143"/>
<dbReference type="Proteomes" id="UP000032024">
    <property type="component" value="Chromosome"/>
</dbReference>
<organism evidence="4 6">
    <name type="scientific">Heyndrickxia coagulans</name>
    <name type="common">Weizmannia coagulans</name>
    <dbReference type="NCBI Taxonomy" id="1398"/>
    <lineage>
        <taxon>Bacteria</taxon>
        <taxon>Bacillati</taxon>
        <taxon>Bacillota</taxon>
        <taxon>Bacilli</taxon>
        <taxon>Bacillales</taxon>
        <taxon>Bacillaceae</taxon>
        <taxon>Heyndrickxia</taxon>
    </lineage>
</organism>
<dbReference type="PATRIC" id="fig|1398.18.peg.1060"/>
<evidence type="ECO:0000256" key="1">
    <source>
        <dbReference type="SAM" id="Phobius"/>
    </source>
</evidence>
<dbReference type="EMBL" id="LRPN01000072">
    <property type="protein sequence ID" value="KWZ81567.1"/>
    <property type="molecule type" value="Genomic_DNA"/>
</dbReference>
<dbReference type="RefSeq" id="WP_017551795.1">
    <property type="nucleotide sequence ID" value="NZ_CP010525.1"/>
</dbReference>
<evidence type="ECO:0000313" key="3">
    <source>
        <dbReference type="EMBL" id="AJO21834.1"/>
    </source>
</evidence>
<feature type="domain" description="SGNH hydrolase-type esterase" evidence="2">
    <location>
        <begin position="62"/>
        <end position="250"/>
    </location>
</feature>
<dbReference type="Proteomes" id="UP000070376">
    <property type="component" value="Unassembled WGS sequence"/>
</dbReference>
<dbReference type="PANTHER" id="PTHR30383:SF27">
    <property type="entry name" value="SPORE GERMINATION LIPASE LIPC"/>
    <property type="match status" value="1"/>
</dbReference>
<dbReference type="SUPFAM" id="SSF52266">
    <property type="entry name" value="SGNH hydrolase"/>
    <property type="match status" value="1"/>
</dbReference>
<accession>A0A0C5C5C5</accession>
<dbReference type="EMBL" id="CP010525">
    <property type="protein sequence ID" value="AJO21834.1"/>
    <property type="molecule type" value="Genomic_DNA"/>
</dbReference>
<evidence type="ECO:0000313" key="5">
    <source>
        <dbReference type="Proteomes" id="UP000032024"/>
    </source>
</evidence>
<reference evidence="6" key="4">
    <citation type="submission" date="2016-01" db="EMBL/GenBank/DDBJ databases">
        <authorList>
            <person name="Mitreva M."/>
            <person name="Pepin K.H."/>
            <person name="Mihindukulasuriya K.A."/>
            <person name="Fulton R."/>
            <person name="Fronick C."/>
            <person name="O'Laughlin M."/>
            <person name="Miner T."/>
            <person name="Herter B."/>
            <person name="Rosa B.A."/>
            <person name="Cordes M."/>
            <person name="Tomlinson C."/>
            <person name="Wollam A."/>
            <person name="Palsikar V.B."/>
            <person name="Mardis E.R."/>
            <person name="Wilson R.K."/>
        </authorList>
    </citation>
    <scope>NUCLEOTIDE SEQUENCE [LARGE SCALE GENOMIC DNA]</scope>
    <source>
        <strain evidence="6">GED7749B</strain>
    </source>
</reference>
<keyword evidence="1" id="KW-0812">Transmembrane</keyword>